<dbReference type="GO" id="GO:0016787">
    <property type="term" value="F:hydrolase activity"/>
    <property type="evidence" value="ECO:0007669"/>
    <property type="project" value="UniProtKB-KW"/>
</dbReference>
<organism evidence="2">
    <name type="scientific">marine sediment metagenome</name>
    <dbReference type="NCBI Taxonomy" id="412755"/>
    <lineage>
        <taxon>unclassified sequences</taxon>
        <taxon>metagenomes</taxon>
        <taxon>ecological metagenomes</taxon>
    </lineage>
</organism>
<keyword evidence="1" id="KW-0378">Hydrolase</keyword>
<evidence type="ECO:0000313" key="2">
    <source>
        <dbReference type="EMBL" id="GAI15415.1"/>
    </source>
</evidence>
<feature type="non-terminal residue" evidence="2">
    <location>
        <position position="93"/>
    </location>
</feature>
<sequence>MMLQKSKIAIILVVLLLAVGCEEAVKDGAVMISENGVAKAVIVIAEDASEPEQHAAAELADFLQQITSAKFDIIHPPVAGRPRLLVGPKAAKL</sequence>
<evidence type="ECO:0000256" key="1">
    <source>
        <dbReference type="ARBA" id="ARBA00022801"/>
    </source>
</evidence>
<proteinExistence type="predicted"/>
<comment type="caution">
    <text evidence="2">The sequence shown here is derived from an EMBL/GenBank/DDBJ whole genome shotgun (WGS) entry which is preliminary data.</text>
</comment>
<name>X1ML29_9ZZZZ</name>
<protein>
    <submittedName>
        <fullName evidence="2">Uncharacterized protein</fullName>
    </submittedName>
</protein>
<dbReference type="InterPro" id="IPR029018">
    <property type="entry name" value="Hex-like_dom2"/>
</dbReference>
<dbReference type="AlphaFoldDB" id="X1ML29"/>
<dbReference type="EMBL" id="BARV01009367">
    <property type="protein sequence ID" value="GAI15415.1"/>
    <property type="molecule type" value="Genomic_DNA"/>
</dbReference>
<dbReference type="PROSITE" id="PS51257">
    <property type="entry name" value="PROKAR_LIPOPROTEIN"/>
    <property type="match status" value="1"/>
</dbReference>
<dbReference type="Gene3D" id="3.30.379.10">
    <property type="entry name" value="Chitobiase/beta-hexosaminidase domain 2-like"/>
    <property type="match status" value="1"/>
</dbReference>
<reference evidence="2" key="1">
    <citation type="journal article" date="2014" name="Front. Microbiol.">
        <title>High frequency of phylogenetically diverse reductive dehalogenase-homologous genes in deep subseafloor sedimentary metagenomes.</title>
        <authorList>
            <person name="Kawai M."/>
            <person name="Futagami T."/>
            <person name="Toyoda A."/>
            <person name="Takaki Y."/>
            <person name="Nishi S."/>
            <person name="Hori S."/>
            <person name="Arai W."/>
            <person name="Tsubouchi T."/>
            <person name="Morono Y."/>
            <person name="Uchiyama I."/>
            <person name="Ito T."/>
            <person name="Fujiyama A."/>
            <person name="Inagaki F."/>
            <person name="Takami H."/>
        </authorList>
    </citation>
    <scope>NUCLEOTIDE SEQUENCE</scope>
    <source>
        <strain evidence="2">Expedition CK06-06</strain>
    </source>
</reference>
<gene>
    <name evidence="2" type="ORF">S06H3_18503</name>
</gene>
<accession>X1ML29</accession>